<dbReference type="EMBL" id="JACJST010000021">
    <property type="protein sequence ID" value="MBD2570114.1"/>
    <property type="molecule type" value="Genomic_DNA"/>
</dbReference>
<name>A0ABR8FMF0_9NOST</name>
<sequence length="164" mass="19191">MKSIKIRDYQPEDLENIVQLWYGTWHQTFPHLQHPQPYSEWKQKFYELVKDGDIFVADVENKIAGFAVILTKEQCLSQLFVDENYQNLGIGSALLNLAKRLCPQGLNLYTLQENIKARAFYEKHGFKARTFSINEFNGQPNVEYYWEPEPVLASLSFNSLEKHS</sequence>
<proteinExistence type="predicted"/>
<dbReference type="PROSITE" id="PS51186">
    <property type="entry name" value="GNAT"/>
    <property type="match status" value="1"/>
</dbReference>
<dbReference type="SUPFAM" id="SSF55729">
    <property type="entry name" value="Acyl-CoA N-acyltransferases (Nat)"/>
    <property type="match status" value="1"/>
</dbReference>
<feature type="domain" description="N-acetyltransferase" evidence="1">
    <location>
        <begin position="4"/>
        <end position="151"/>
    </location>
</feature>
<evidence type="ECO:0000313" key="2">
    <source>
        <dbReference type="EMBL" id="MBD2570114.1"/>
    </source>
</evidence>
<dbReference type="InterPro" id="IPR016181">
    <property type="entry name" value="Acyl_CoA_acyltransferase"/>
</dbReference>
<gene>
    <name evidence="2" type="ORF">H6G59_19875</name>
</gene>
<reference evidence="2 3" key="1">
    <citation type="journal article" date="2020" name="ISME J.">
        <title>Comparative genomics reveals insights into cyanobacterial evolution and habitat adaptation.</title>
        <authorList>
            <person name="Chen M.Y."/>
            <person name="Teng W.K."/>
            <person name="Zhao L."/>
            <person name="Hu C.X."/>
            <person name="Zhou Y.K."/>
            <person name="Han B.P."/>
            <person name="Song L.R."/>
            <person name="Shu W.S."/>
        </authorList>
    </citation>
    <scope>NUCLEOTIDE SEQUENCE [LARGE SCALE GENOMIC DNA]</scope>
    <source>
        <strain evidence="2 3">FACHB-196</strain>
    </source>
</reference>
<organism evidence="2 3">
    <name type="scientific">Anabaena lutea FACHB-196</name>
    <dbReference type="NCBI Taxonomy" id="2692881"/>
    <lineage>
        <taxon>Bacteria</taxon>
        <taxon>Bacillati</taxon>
        <taxon>Cyanobacteriota</taxon>
        <taxon>Cyanophyceae</taxon>
        <taxon>Nostocales</taxon>
        <taxon>Nostocaceae</taxon>
        <taxon>Anabaena</taxon>
    </lineage>
</organism>
<dbReference type="RefSeq" id="WP_190717555.1">
    <property type="nucleotide sequence ID" value="NZ_JACJST010000021.1"/>
</dbReference>
<protein>
    <submittedName>
        <fullName evidence="2">GNAT family N-acetyltransferase</fullName>
    </submittedName>
</protein>
<dbReference type="CDD" id="cd04301">
    <property type="entry name" value="NAT_SF"/>
    <property type="match status" value="1"/>
</dbReference>
<dbReference type="InterPro" id="IPR000182">
    <property type="entry name" value="GNAT_dom"/>
</dbReference>
<dbReference type="InterPro" id="IPR050276">
    <property type="entry name" value="MshD_Acetyltransferase"/>
</dbReference>
<keyword evidence="3" id="KW-1185">Reference proteome</keyword>
<evidence type="ECO:0000313" key="3">
    <source>
        <dbReference type="Proteomes" id="UP000640531"/>
    </source>
</evidence>
<dbReference type="Pfam" id="PF13508">
    <property type="entry name" value="Acetyltransf_7"/>
    <property type="match status" value="1"/>
</dbReference>
<comment type="caution">
    <text evidence="2">The sequence shown here is derived from an EMBL/GenBank/DDBJ whole genome shotgun (WGS) entry which is preliminary data.</text>
</comment>
<dbReference type="Proteomes" id="UP000640531">
    <property type="component" value="Unassembled WGS sequence"/>
</dbReference>
<accession>A0ABR8FMF0</accession>
<dbReference type="Gene3D" id="3.40.630.30">
    <property type="match status" value="1"/>
</dbReference>
<evidence type="ECO:0000259" key="1">
    <source>
        <dbReference type="PROSITE" id="PS51186"/>
    </source>
</evidence>
<dbReference type="PANTHER" id="PTHR43617">
    <property type="entry name" value="L-AMINO ACID N-ACETYLTRANSFERASE"/>
    <property type="match status" value="1"/>
</dbReference>